<dbReference type="PROSITE" id="PS50880">
    <property type="entry name" value="TOPRIM"/>
    <property type="match status" value="1"/>
</dbReference>
<comment type="caution">
    <text evidence="8">Lacks conserved residue(s) required for the propagation of feature annotation.</text>
</comment>
<evidence type="ECO:0000256" key="3">
    <source>
        <dbReference type="ARBA" id="ARBA00022723"/>
    </source>
</evidence>
<comment type="similarity">
    <text evidence="2 8">Belongs to the type IA topoisomerase family.</text>
</comment>
<evidence type="ECO:0000256" key="8">
    <source>
        <dbReference type="HAMAP-Rule" id="MF_00953"/>
    </source>
</evidence>
<dbReference type="InterPro" id="IPR023405">
    <property type="entry name" value="Topo_IA_core_domain"/>
</dbReference>
<dbReference type="InterPro" id="IPR003601">
    <property type="entry name" value="Topo_IA_2"/>
</dbReference>
<sequence length="724" mass="81936">MGRQLVLAEKPSVGRELARVLGCRRGGEGYLEGDRYVVTWALGHLVTLADPDVYEKKWEKWDMADLPMLPQHRKLVVIPQTARQFRVVQGLMKRSDITGLIIATDAGREGELVARWIMAKAGWNKPAKRLWISSQTDKAIRDGFADLRPAADYENLFRSAQARSEADWLVGLNVTRALTCKYNAQLSAGRVQTPTLALIAAREREIRSFVPKEFYGVRLKLAGFTAVWRDANGSSRTFDRALAERIAEACRTGTCTIRQVRRMRRMTPPPAAYDLTELQRDANKKYAYSAKETLNLMQALYEQHKLLTYPRTDSRYISDDVVPTLPDRLRAVMTGDYKPFAQELMRRRPLSTRYLVNNAKVTDHHAIIPTEEAPDLWQLSGPERNIYDLVVRRFLAVLMPPCAYEEVELTLRAGDHDFTAKGRIVSEPGWRRVYDRSFRLEDEEEDEPQTLPALEQGQRLSILGASVAVGKTPPPPRYTEATLLTAMEHPQAQVTDKALQKILAETSGLGTPATRADIIEKLFSAFYIERRGKELVPTSKGMQLVELAPEDLRSAALTAQWEDRLARIAKGQERDAKFVEEMRAYASRLVAAVKASDAKYTHDNQTRKTCPDCGKFLLLVKGKRGEMLVCPDRECGYRKSVTQVTNARCPNCFKKMELRGEGENQMFACVCGYREKLSAFQERRKSAGAGKRDVAKYLQQQKDDKPVNSGMADALAKWLEKNQK</sequence>
<evidence type="ECO:0000313" key="11">
    <source>
        <dbReference type="EMBL" id="MEQ2512392.1"/>
    </source>
</evidence>
<keyword evidence="7 8" id="KW-0413">Isomerase</keyword>
<comment type="function">
    <text evidence="8">Releases the supercoiling and torsional tension of DNA, which is introduced during the DNA replication and transcription, by transiently cleaving and rejoining one strand of the DNA duplex. Introduces a single-strand break via transesterification at a target site in duplex DNA. The scissile phosphodiester is attacked by the catalytic tyrosine of the enzyme, resulting in the formation of a DNA-(5'-phosphotyrosyl)-enzyme intermediate and the expulsion of a 3'-OH DNA strand. The free DNA strand then undergoes passage around the unbroken strand, thus removing DNA supercoils. Finally, in the religation step, the DNA 3'-OH attacks the covalent intermediate to expel the active-site tyrosine and restore the DNA phosphodiester backbone.</text>
</comment>
<comment type="caution">
    <text evidence="11">The sequence shown here is derived from an EMBL/GenBank/DDBJ whole genome shotgun (WGS) entry which is preliminary data.</text>
</comment>
<dbReference type="Pfam" id="PF01131">
    <property type="entry name" value="Topoisom_bac"/>
    <property type="match status" value="1"/>
</dbReference>
<feature type="binding site" evidence="8">
    <location>
        <position position="9"/>
    </location>
    <ligand>
        <name>Mg(2+)</name>
        <dbReference type="ChEBI" id="CHEBI:18420"/>
        <note>catalytic</note>
    </ligand>
</feature>
<dbReference type="InterPro" id="IPR013497">
    <property type="entry name" value="Topo_IA_cen"/>
</dbReference>
<dbReference type="PROSITE" id="PS00396">
    <property type="entry name" value="TOPO_IA_1"/>
    <property type="match status" value="1"/>
</dbReference>
<proteinExistence type="inferred from homology"/>
<dbReference type="EC" id="5.6.2.1" evidence="8"/>
<dbReference type="PANTHER" id="PTHR11390">
    <property type="entry name" value="PROKARYOTIC DNA TOPOISOMERASE"/>
    <property type="match status" value="1"/>
</dbReference>
<comment type="catalytic activity">
    <reaction evidence="1 8">
        <text>ATP-independent breakage of single-stranded DNA, followed by passage and rejoining.</text>
        <dbReference type="EC" id="5.6.2.1"/>
    </reaction>
</comment>
<dbReference type="Gene3D" id="2.70.20.10">
    <property type="entry name" value="Topoisomerase I, domain 3"/>
    <property type="match status" value="1"/>
</dbReference>
<dbReference type="EMBL" id="JBBMFF010000276">
    <property type="protein sequence ID" value="MEQ2512392.1"/>
    <property type="molecule type" value="Genomic_DNA"/>
</dbReference>
<dbReference type="Pfam" id="PF01751">
    <property type="entry name" value="Toprim"/>
    <property type="match status" value="1"/>
</dbReference>
<dbReference type="InterPro" id="IPR023406">
    <property type="entry name" value="Topo_IA_AS"/>
</dbReference>
<feature type="domain" description="Toprim" evidence="9">
    <location>
        <begin position="3"/>
        <end position="136"/>
    </location>
</feature>
<dbReference type="InterPro" id="IPR034144">
    <property type="entry name" value="TOPRIM_TopoIII"/>
</dbReference>
<evidence type="ECO:0000256" key="1">
    <source>
        <dbReference type="ARBA" id="ARBA00000213"/>
    </source>
</evidence>
<organism evidence="11 12">
    <name type="scientific">Faecousia intestinalis</name>
    <dbReference type="NCBI Taxonomy" id="3133167"/>
    <lineage>
        <taxon>Bacteria</taxon>
        <taxon>Bacillati</taxon>
        <taxon>Bacillota</taxon>
        <taxon>Clostridia</taxon>
        <taxon>Eubacteriales</taxon>
        <taxon>Oscillospiraceae</taxon>
        <taxon>Faecousia</taxon>
    </lineage>
</organism>
<dbReference type="SMART" id="SM00436">
    <property type="entry name" value="TOP1Bc"/>
    <property type="match status" value="1"/>
</dbReference>
<evidence type="ECO:0000313" key="12">
    <source>
        <dbReference type="Proteomes" id="UP001491552"/>
    </source>
</evidence>
<evidence type="ECO:0000256" key="2">
    <source>
        <dbReference type="ARBA" id="ARBA00009446"/>
    </source>
</evidence>
<dbReference type="Gene3D" id="3.40.50.140">
    <property type="match status" value="1"/>
</dbReference>
<dbReference type="InterPro" id="IPR000380">
    <property type="entry name" value="Topo_IA"/>
</dbReference>
<reference evidence="11 12" key="1">
    <citation type="submission" date="2024-03" db="EMBL/GenBank/DDBJ databases">
        <title>Human intestinal bacterial collection.</title>
        <authorList>
            <person name="Pauvert C."/>
            <person name="Hitch T.C.A."/>
            <person name="Clavel T."/>
        </authorList>
    </citation>
    <scope>NUCLEOTIDE SEQUENCE [LARGE SCALE GENOMIC DNA]</scope>
    <source>
        <strain evidence="11 12">CLA-AA-H192</strain>
    </source>
</reference>
<dbReference type="InterPro" id="IPR005738">
    <property type="entry name" value="TopoIII"/>
</dbReference>
<dbReference type="NCBIfam" id="NF005829">
    <property type="entry name" value="PRK07726.1"/>
    <property type="match status" value="1"/>
</dbReference>
<dbReference type="Gene3D" id="1.10.460.10">
    <property type="entry name" value="Topoisomerase I, domain 2"/>
    <property type="match status" value="1"/>
</dbReference>
<dbReference type="InterPro" id="IPR013824">
    <property type="entry name" value="Topo_IA_cen_sub1"/>
</dbReference>
<dbReference type="PANTHER" id="PTHR11390:SF21">
    <property type="entry name" value="DNA TOPOISOMERASE 3-ALPHA"/>
    <property type="match status" value="1"/>
</dbReference>
<feature type="site" description="Interaction with DNA" evidence="8">
    <location>
        <position position="61"/>
    </location>
</feature>
<protein>
    <recommendedName>
        <fullName evidence="8">DNA topoisomerase 3</fullName>
        <ecNumber evidence="8">5.6.2.1</ecNumber>
    </recommendedName>
    <alternativeName>
        <fullName evidence="8">DNA topoisomerase III</fullName>
    </alternativeName>
</protein>
<evidence type="ECO:0000259" key="9">
    <source>
        <dbReference type="PROSITE" id="PS50880"/>
    </source>
</evidence>
<keyword evidence="5 8" id="KW-0799">Topoisomerase</keyword>
<dbReference type="InterPro" id="IPR003602">
    <property type="entry name" value="Topo_IA_DNA-bd_dom"/>
</dbReference>
<dbReference type="Proteomes" id="UP001491552">
    <property type="component" value="Unassembled WGS sequence"/>
</dbReference>
<keyword evidence="12" id="KW-1185">Reference proteome</keyword>
<evidence type="ECO:0000256" key="6">
    <source>
        <dbReference type="ARBA" id="ARBA00023125"/>
    </source>
</evidence>
<keyword evidence="3 8" id="KW-0479">Metal-binding</keyword>
<evidence type="ECO:0000259" key="10">
    <source>
        <dbReference type="PROSITE" id="PS52039"/>
    </source>
</evidence>
<feature type="site" description="Interaction with DNA" evidence="8">
    <location>
        <position position="176"/>
    </location>
</feature>
<dbReference type="CDD" id="cd00186">
    <property type="entry name" value="TOP1Ac"/>
    <property type="match status" value="1"/>
</dbReference>
<dbReference type="HAMAP" id="MF_00953">
    <property type="entry name" value="Topoisom_3_prok"/>
    <property type="match status" value="1"/>
</dbReference>
<dbReference type="InterPro" id="IPR013826">
    <property type="entry name" value="Topo_IA_cen_sub3"/>
</dbReference>
<dbReference type="PROSITE" id="PS52039">
    <property type="entry name" value="TOPO_IA_2"/>
    <property type="match status" value="1"/>
</dbReference>
<dbReference type="InterPro" id="IPR006171">
    <property type="entry name" value="TOPRIM_dom"/>
</dbReference>
<accession>A0ABV1GAD9</accession>
<dbReference type="SMART" id="SM00493">
    <property type="entry name" value="TOPRIM"/>
    <property type="match status" value="1"/>
</dbReference>
<feature type="site" description="Interaction with DNA" evidence="8">
    <location>
        <position position="168"/>
    </location>
</feature>
<feature type="active site" description="O-(5'-phospho-DNA)-tyrosine intermediate" evidence="8">
    <location>
        <position position="309"/>
    </location>
</feature>
<dbReference type="CDD" id="cd03362">
    <property type="entry name" value="TOPRIM_TopoIA_TopoIII"/>
    <property type="match status" value="1"/>
</dbReference>
<dbReference type="RefSeq" id="WP_349137020.1">
    <property type="nucleotide sequence ID" value="NZ_JBBMFF010000276.1"/>
</dbReference>
<keyword evidence="4 8" id="KW-0460">Magnesium</keyword>
<dbReference type="NCBIfam" id="TIGR01056">
    <property type="entry name" value="topB"/>
    <property type="match status" value="1"/>
</dbReference>
<comment type="cofactor">
    <cofactor evidence="8">
        <name>Mg(2+)</name>
        <dbReference type="ChEBI" id="CHEBI:18420"/>
    </cofactor>
</comment>
<name>A0ABV1GAD9_9FIRM</name>
<feature type="site" description="Interaction with DNA" evidence="8">
    <location>
        <position position="311"/>
    </location>
</feature>
<feature type="region of interest" description="Interaction with DNA" evidence="8">
    <location>
        <begin position="187"/>
        <end position="192"/>
    </location>
</feature>
<dbReference type="InterPro" id="IPR013825">
    <property type="entry name" value="Topo_IA_cen_sub2"/>
</dbReference>
<dbReference type="PRINTS" id="PR00417">
    <property type="entry name" value="PRTPISMRASEI"/>
</dbReference>
<feature type="domain" description="Topo IA-type catalytic" evidence="10">
    <location>
        <begin position="153"/>
        <end position="590"/>
    </location>
</feature>
<dbReference type="Gene3D" id="1.10.290.10">
    <property type="entry name" value="Topoisomerase I, domain 4"/>
    <property type="match status" value="1"/>
</dbReference>
<feature type="binding site" evidence="8">
    <location>
        <position position="105"/>
    </location>
    <ligand>
        <name>Mg(2+)</name>
        <dbReference type="ChEBI" id="CHEBI:18420"/>
        <note>catalytic</note>
    </ligand>
</feature>
<gene>
    <name evidence="8" type="primary">topB</name>
    <name evidence="11" type="ORF">WMO66_14270</name>
</gene>
<evidence type="ECO:0000256" key="5">
    <source>
        <dbReference type="ARBA" id="ARBA00023029"/>
    </source>
</evidence>
<dbReference type="GO" id="GO:0003917">
    <property type="term" value="F:DNA topoisomerase type I (single strand cut, ATP-independent) activity"/>
    <property type="evidence" value="ECO:0007669"/>
    <property type="project" value="UniProtKB-EC"/>
</dbReference>
<keyword evidence="6 8" id="KW-0238">DNA-binding</keyword>
<evidence type="ECO:0000256" key="4">
    <source>
        <dbReference type="ARBA" id="ARBA00022842"/>
    </source>
</evidence>
<dbReference type="SMART" id="SM00437">
    <property type="entry name" value="TOP1Ac"/>
    <property type="match status" value="1"/>
</dbReference>
<evidence type="ECO:0000256" key="7">
    <source>
        <dbReference type="ARBA" id="ARBA00023235"/>
    </source>
</evidence>
<dbReference type="SUPFAM" id="SSF56712">
    <property type="entry name" value="Prokaryotic type I DNA topoisomerase"/>
    <property type="match status" value="1"/>
</dbReference>